<dbReference type="SUPFAM" id="SSF52499">
    <property type="entry name" value="Isochorismatase-like hydrolases"/>
    <property type="match status" value="1"/>
</dbReference>
<dbReference type="InterPro" id="IPR036380">
    <property type="entry name" value="Isochorismatase-like_sf"/>
</dbReference>
<evidence type="ECO:0000259" key="1">
    <source>
        <dbReference type="Pfam" id="PF00857"/>
    </source>
</evidence>
<dbReference type="Proteomes" id="UP000018766">
    <property type="component" value="Unassembled WGS sequence"/>
</dbReference>
<evidence type="ECO:0000313" key="2">
    <source>
        <dbReference type="EMBL" id="ETD71716.1"/>
    </source>
</evidence>
<feature type="domain" description="Isochorismatase-like" evidence="1">
    <location>
        <begin position="9"/>
        <end position="160"/>
    </location>
</feature>
<dbReference type="Gene3D" id="3.40.50.850">
    <property type="entry name" value="Isochorismatase-like"/>
    <property type="match status" value="1"/>
</dbReference>
<dbReference type="PANTHER" id="PTHR14119">
    <property type="entry name" value="HYDROLASE"/>
    <property type="match status" value="1"/>
</dbReference>
<dbReference type="Pfam" id="PF00857">
    <property type="entry name" value="Isochorismatase"/>
    <property type="match status" value="1"/>
</dbReference>
<evidence type="ECO:0000313" key="3">
    <source>
        <dbReference type="Proteomes" id="UP000018766"/>
    </source>
</evidence>
<accession>V8G6K6</accession>
<dbReference type="InterPro" id="IPR050993">
    <property type="entry name" value="Isochorismatase_domain"/>
</dbReference>
<proteinExistence type="predicted"/>
<dbReference type="InterPro" id="IPR000868">
    <property type="entry name" value="Isochorismatase-like_dom"/>
</dbReference>
<organism evidence="2 3">
    <name type="scientific">Pelistega indica</name>
    <dbReference type="NCBI Taxonomy" id="1414851"/>
    <lineage>
        <taxon>Bacteria</taxon>
        <taxon>Pseudomonadati</taxon>
        <taxon>Pseudomonadota</taxon>
        <taxon>Betaproteobacteria</taxon>
        <taxon>Burkholderiales</taxon>
        <taxon>Alcaligenaceae</taxon>
        <taxon>Pelistega</taxon>
    </lineage>
</organism>
<dbReference type="PANTHER" id="PTHR14119:SF3">
    <property type="entry name" value="ISOCHORISMATASE DOMAIN-CONTAINING PROTEIN 2"/>
    <property type="match status" value="1"/>
</dbReference>
<sequence>MLLRAQDCIVVMIDHQEKLMPSMMNVQQVLANSLAILKATDLFKIPVITTEHYPDKIGKTISDLYAYRGEVIEKKTFSAAKEHGFIQKLVEISQHTKRTHLLFIGCETHVCVLQSLLGIHEQNHYQCYLVVDACGSRKSIDKEMALRRASQAGVTLLSTEMVLFEWLESGDNPFFKPIIQDIKQLT</sequence>
<comment type="caution">
    <text evidence="2">The sequence shown here is derived from an EMBL/GenBank/DDBJ whole genome shotgun (WGS) entry which is preliminary data.</text>
</comment>
<protein>
    <recommendedName>
        <fullName evidence="1">Isochorismatase-like domain-containing protein</fullName>
    </recommendedName>
</protein>
<dbReference type="EMBL" id="AYSV01000079">
    <property type="protein sequence ID" value="ETD71716.1"/>
    <property type="molecule type" value="Genomic_DNA"/>
</dbReference>
<dbReference type="AlphaFoldDB" id="V8G6K6"/>
<dbReference type="OrthoDB" id="9796958at2"/>
<name>V8G6K6_9BURK</name>
<reference evidence="2 3" key="1">
    <citation type="submission" date="2013-11" db="EMBL/GenBank/DDBJ databases">
        <title>Genomic analysis of Pelistega sp. HM-7.</title>
        <authorList>
            <person name="Kumbhare S.V."/>
            <person name="Shetty S.A."/>
            <person name="Sharma O."/>
            <person name="Dhotre D.P."/>
        </authorList>
    </citation>
    <scope>NUCLEOTIDE SEQUENCE [LARGE SCALE GENOMIC DNA]</scope>
    <source>
        <strain evidence="2 3">HM-7</strain>
    </source>
</reference>
<gene>
    <name evidence="2" type="ORF">V757_06335</name>
</gene>
<dbReference type="RefSeq" id="WP_023950884.1">
    <property type="nucleotide sequence ID" value="NZ_AYSV01000079.1"/>
</dbReference>
<keyword evidence="3" id="KW-1185">Reference proteome</keyword>